<evidence type="ECO:0000313" key="3">
    <source>
        <dbReference type="EMBL" id="SFL85505.1"/>
    </source>
</evidence>
<evidence type="ECO:0000259" key="2">
    <source>
        <dbReference type="Pfam" id="PF13690"/>
    </source>
</evidence>
<gene>
    <name evidence="3" type="ORF">SAMN02983006_02205</name>
</gene>
<dbReference type="InterPro" id="IPR028976">
    <property type="entry name" value="CheC-like_sf"/>
</dbReference>
<dbReference type="RefSeq" id="WP_089862248.1">
    <property type="nucleotide sequence ID" value="NZ_FOTI01000036.1"/>
</dbReference>
<evidence type="ECO:0000313" key="4">
    <source>
        <dbReference type="Proteomes" id="UP000199006"/>
    </source>
</evidence>
<protein>
    <submittedName>
        <fullName evidence="3">Chemotaxis protein CheX</fullName>
    </submittedName>
</protein>
<dbReference type="PANTHER" id="PTHR39452:SF1">
    <property type="entry name" value="CHEY-P PHOSPHATASE CHEX"/>
    <property type="match status" value="1"/>
</dbReference>
<dbReference type="CDD" id="cd17906">
    <property type="entry name" value="CheX"/>
    <property type="match status" value="1"/>
</dbReference>
<reference evidence="3 4" key="1">
    <citation type="submission" date="2016-10" db="EMBL/GenBank/DDBJ databases">
        <authorList>
            <person name="de Groot N.N."/>
        </authorList>
    </citation>
    <scope>NUCLEOTIDE SEQUENCE [LARGE SCALE GENOMIC DNA]</scope>
    <source>
        <strain evidence="3 4">ATCC 51327</strain>
    </source>
</reference>
<accession>A0A1I4L3C6</accession>
<dbReference type="InterPro" id="IPR028051">
    <property type="entry name" value="CheX-like_dom"/>
</dbReference>
<dbReference type="InterPro" id="IPR038756">
    <property type="entry name" value="CheX-like"/>
</dbReference>
<dbReference type="Gene3D" id="3.40.1550.10">
    <property type="entry name" value="CheC-like"/>
    <property type="match status" value="1"/>
</dbReference>
<dbReference type="GO" id="GO:0006935">
    <property type="term" value="P:chemotaxis"/>
    <property type="evidence" value="ECO:0007669"/>
    <property type="project" value="UniProtKB-KW"/>
</dbReference>
<keyword evidence="4" id="KW-1185">Reference proteome</keyword>
<dbReference type="OrthoDB" id="9788100at2"/>
<name>A0A1I4L3C6_9FIRM</name>
<proteinExistence type="predicted"/>
<keyword evidence="1" id="KW-0145">Chemotaxis</keyword>
<evidence type="ECO:0000256" key="1">
    <source>
        <dbReference type="ARBA" id="ARBA00022500"/>
    </source>
</evidence>
<dbReference type="STRING" id="29563.SAMN02983006_02205"/>
<dbReference type="EMBL" id="FOTI01000036">
    <property type="protein sequence ID" value="SFL85505.1"/>
    <property type="molecule type" value="Genomic_DNA"/>
</dbReference>
<dbReference type="Pfam" id="PF13690">
    <property type="entry name" value="CheX"/>
    <property type="match status" value="1"/>
</dbReference>
<feature type="domain" description="Chemotaxis phosphatase CheX-like" evidence="2">
    <location>
        <begin position="43"/>
        <end position="133"/>
    </location>
</feature>
<dbReference type="SUPFAM" id="SSF103039">
    <property type="entry name" value="CheC-like"/>
    <property type="match status" value="1"/>
</dbReference>
<organism evidence="3 4">
    <name type="scientific">Halanaerobium salsuginis</name>
    <dbReference type="NCBI Taxonomy" id="29563"/>
    <lineage>
        <taxon>Bacteria</taxon>
        <taxon>Bacillati</taxon>
        <taxon>Bacillota</taxon>
        <taxon>Clostridia</taxon>
        <taxon>Halanaerobiales</taxon>
        <taxon>Halanaerobiaceae</taxon>
        <taxon>Halanaerobium</taxon>
    </lineage>
</organism>
<dbReference type="PANTHER" id="PTHR39452">
    <property type="entry name" value="CHEY-P PHOSPHATASE CHEX"/>
    <property type="match status" value="1"/>
</dbReference>
<dbReference type="Proteomes" id="UP000199006">
    <property type="component" value="Unassembled WGS sequence"/>
</dbReference>
<sequence length="152" mass="16933">MKVEYINPFIAAVNNIFPQLGFNDVKKKDISIIKDNKERTGIVMMLGLVGDVEGNVAYYLSFENAKKIAAQMMMVEELTELDNMAKSALSELSNMLTANASINFAQNDLEVDISPPTTMFGEKFKCEMNSDKIIAIKMEIDGILLELNISLL</sequence>
<dbReference type="AlphaFoldDB" id="A0A1I4L3C6"/>